<evidence type="ECO:0000313" key="5">
    <source>
        <dbReference type="Proteomes" id="UP001597349"/>
    </source>
</evidence>
<feature type="region of interest" description="Disordered" evidence="2">
    <location>
        <begin position="388"/>
        <end position="434"/>
    </location>
</feature>
<protein>
    <submittedName>
        <fullName evidence="4">CocE/NonD family hydrolase</fullName>
    </submittedName>
</protein>
<keyword evidence="5" id="KW-1185">Reference proteome</keyword>
<dbReference type="InterPro" id="IPR029058">
    <property type="entry name" value="AB_hydrolase_fold"/>
</dbReference>
<dbReference type="Gene3D" id="3.40.50.1820">
    <property type="entry name" value="alpha/beta hydrolase"/>
    <property type="match status" value="1"/>
</dbReference>
<dbReference type="InterPro" id="IPR013736">
    <property type="entry name" value="Xaa-Pro_dipept_C"/>
</dbReference>
<comment type="caution">
    <text evidence="4">The sequence shown here is derived from an EMBL/GenBank/DDBJ whole genome shotgun (WGS) entry which is preliminary data.</text>
</comment>
<dbReference type="GO" id="GO:0016787">
    <property type="term" value="F:hydrolase activity"/>
    <property type="evidence" value="ECO:0007669"/>
    <property type="project" value="UniProtKB-KW"/>
</dbReference>
<evidence type="ECO:0000259" key="3">
    <source>
        <dbReference type="SMART" id="SM00939"/>
    </source>
</evidence>
<evidence type="ECO:0000256" key="2">
    <source>
        <dbReference type="SAM" id="MobiDB-lite"/>
    </source>
</evidence>
<dbReference type="Gene3D" id="1.10.3020.10">
    <property type="entry name" value="alpha-amino acid ester hydrolase ( Helical cap domain)"/>
    <property type="match status" value="1"/>
</dbReference>
<gene>
    <name evidence="4" type="ORF">ACFSQT_01410</name>
</gene>
<feature type="compositionally biased region" description="Basic and acidic residues" evidence="2">
    <location>
        <begin position="423"/>
        <end position="434"/>
    </location>
</feature>
<evidence type="ECO:0000313" key="4">
    <source>
        <dbReference type="EMBL" id="MFD2051868.1"/>
    </source>
</evidence>
<organism evidence="4 5">
    <name type="scientific">Mesorhizobium calcicola</name>
    <dbReference type="NCBI Taxonomy" id="1300310"/>
    <lineage>
        <taxon>Bacteria</taxon>
        <taxon>Pseudomonadati</taxon>
        <taxon>Pseudomonadota</taxon>
        <taxon>Alphaproteobacteria</taxon>
        <taxon>Hyphomicrobiales</taxon>
        <taxon>Phyllobacteriaceae</taxon>
        <taxon>Mesorhizobium</taxon>
    </lineage>
</organism>
<dbReference type="Pfam" id="PF02129">
    <property type="entry name" value="Peptidase_S15"/>
    <property type="match status" value="1"/>
</dbReference>
<accession>A0ABW4W7B6</accession>
<name>A0ABW4W7B6_9HYPH</name>
<sequence length="597" mass="67118">MTGDPQQRPANETVGEWEAVPFPKPRFDVDLEEDVRTPMRDGVGLYADIYRPFGAGDRLPTILIRTQYDKAPYRERDLKTRKGVAYQFASQGFTVVVQDIRGRFRSEGAFHPAASDADDGYDTVAWVAAQPWSNGKVGGYGCSALGINQVMMAPQRPPALAAVLPQASGGAMRNRPFGTITSGVPEFGWSFKWFREKGNQRSQIPPAIEYHDFLKTLPLADMNERSGGFPNDWRAWITHELGDPWWRQFAFFDENSRPDVPGLFIESWYDNTVNGGIELFNAFKNQSMTERSRRNQYLIISPTQHCESECAQTPYLAGERDVGDVCQDYWSIYLRWFDHWLRRDGQGELNMPHVQYYLMGANRWKSADSWPLPGTSFTPYYLSSAGHANTSNGDGKLSTEMASGPADHYRYDPADPTPSPEAVRTRSDGSAADQREVDLRPDRLVYTTEPLRSGVEVTGPLRAVLYVSSSALDTDFVVTLSDVYPDGRVYNLQKGVARARYREAYTAQPRYREDYSRPKLLTPGIIYRIEVSMEATGNRFGPGHCIRVQVASSSFPHFARNLNTGGNNATETATVVAQNTLYHDRDNPSHIILPVVP</sequence>
<dbReference type="RefSeq" id="WP_379016687.1">
    <property type="nucleotide sequence ID" value="NZ_JBHUGY010000003.1"/>
</dbReference>
<dbReference type="InterPro" id="IPR008979">
    <property type="entry name" value="Galactose-bd-like_sf"/>
</dbReference>
<dbReference type="Gene3D" id="2.60.120.260">
    <property type="entry name" value="Galactose-binding domain-like"/>
    <property type="match status" value="1"/>
</dbReference>
<feature type="domain" description="Xaa-Pro dipeptidyl-peptidase C-terminal" evidence="3">
    <location>
        <begin position="334"/>
        <end position="592"/>
    </location>
</feature>
<keyword evidence="1 4" id="KW-0378">Hydrolase</keyword>
<dbReference type="Pfam" id="PF08530">
    <property type="entry name" value="PepX_C"/>
    <property type="match status" value="1"/>
</dbReference>
<proteinExistence type="predicted"/>
<dbReference type="EMBL" id="JBHUGY010000003">
    <property type="protein sequence ID" value="MFD2051868.1"/>
    <property type="molecule type" value="Genomic_DNA"/>
</dbReference>
<dbReference type="SMART" id="SM00939">
    <property type="entry name" value="PepX_C"/>
    <property type="match status" value="1"/>
</dbReference>
<dbReference type="SUPFAM" id="SSF49785">
    <property type="entry name" value="Galactose-binding domain-like"/>
    <property type="match status" value="1"/>
</dbReference>
<dbReference type="SUPFAM" id="SSF53474">
    <property type="entry name" value="alpha/beta-Hydrolases"/>
    <property type="match status" value="1"/>
</dbReference>
<dbReference type="InterPro" id="IPR000383">
    <property type="entry name" value="Xaa-Pro-like_dom"/>
</dbReference>
<evidence type="ECO:0000256" key="1">
    <source>
        <dbReference type="ARBA" id="ARBA00022801"/>
    </source>
</evidence>
<reference evidence="5" key="1">
    <citation type="journal article" date="2019" name="Int. J. Syst. Evol. Microbiol.">
        <title>The Global Catalogue of Microorganisms (GCM) 10K type strain sequencing project: providing services to taxonomists for standard genome sequencing and annotation.</title>
        <authorList>
            <consortium name="The Broad Institute Genomics Platform"/>
            <consortium name="The Broad Institute Genome Sequencing Center for Infectious Disease"/>
            <person name="Wu L."/>
            <person name="Ma J."/>
        </authorList>
    </citation>
    <scope>NUCLEOTIDE SEQUENCE [LARGE SCALE GENOMIC DNA]</scope>
    <source>
        <strain evidence="5">CGMCC 1.16226</strain>
    </source>
</reference>
<dbReference type="InterPro" id="IPR005674">
    <property type="entry name" value="CocE/Ser_esterase"/>
</dbReference>
<dbReference type="NCBIfam" id="TIGR00976">
    <property type="entry name" value="CocE_NonD"/>
    <property type="match status" value="1"/>
</dbReference>
<dbReference type="Proteomes" id="UP001597349">
    <property type="component" value="Unassembled WGS sequence"/>
</dbReference>